<accession>A0AAJ0LUP1</accession>
<feature type="region of interest" description="Disordered" evidence="1">
    <location>
        <begin position="1"/>
        <end position="31"/>
    </location>
</feature>
<dbReference type="EMBL" id="JAWDJX010000007">
    <property type="protein sequence ID" value="KAK3055846.1"/>
    <property type="molecule type" value="Genomic_DNA"/>
</dbReference>
<feature type="compositionally biased region" description="Pro residues" evidence="1">
    <location>
        <begin position="10"/>
        <end position="19"/>
    </location>
</feature>
<feature type="compositionally biased region" description="Polar residues" evidence="1">
    <location>
        <begin position="218"/>
        <end position="229"/>
    </location>
</feature>
<evidence type="ECO:0000256" key="1">
    <source>
        <dbReference type="SAM" id="MobiDB-lite"/>
    </source>
</evidence>
<proteinExistence type="predicted"/>
<organism evidence="2 3">
    <name type="scientific">Extremus antarcticus</name>
    <dbReference type="NCBI Taxonomy" id="702011"/>
    <lineage>
        <taxon>Eukaryota</taxon>
        <taxon>Fungi</taxon>
        <taxon>Dikarya</taxon>
        <taxon>Ascomycota</taxon>
        <taxon>Pezizomycotina</taxon>
        <taxon>Dothideomycetes</taxon>
        <taxon>Dothideomycetidae</taxon>
        <taxon>Mycosphaerellales</taxon>
        <taxon>Extremaceae</taxon>
        <taxon>Extremus</taxon>
    </lineage>
</organism>
<gene>
    <name evidence="2" type="ORF">LTR09_003080</name>
</gene>
<evidence type="ECO:0000313" key="2">
    <source>
        <dbReference type="EMBL" id="KAK3055846.1"/>
    </source>
</evidence>
<evidence type="ECO:0000313" key="3">
    <source>
        <dbReference type="Proteomes" id="UP001271007"/>
    </source>
</evidence>
<feature type="region of interest" description="Disordered" evidence="1">
    <location>
        <begin position="182"/>
        <end position="241"/>
    </location>
</feature>
<reference evidence="2" key="1">
    <citation type="submission" date="2023-04" db="EMBL/GenBank/DDBJ databases">
        <title>Black Yeasts Isolated from many extreme environments.</title>
        <authorList>
            <person name="Coleine C."/>
            <person name="Stajich J.E."/>
            <person name="Selbmann L."/>
        </authorList>
    </citation>
    <scope>NUCLEOTIDE SEQUENCE</scope>
    <source>
        <strain evidence="2">CCFEE 5312</strain>
    </source>
</reference>
<dbReference type="Proteomes" id="UP001271007">
    <property type="component" value="Unassembled WGS sequence"/>
</dbReference>
<comment type="caution">
    <text evidence="2">The sequence shown here is derived from an EMBL/GenBank/DDBJ whole genome shotgun (WGS) entry which is preliminary data.</text>
</comment>
<keyword evidence="3" id="KW-1185">Reference proteome</keyword>
<protein>
    <submittedName>
        <fullName evidence="2">Uncharacterized protein</fullName>
    </submittedName>
</protein>
<name>A0AAJ0LUP1_9PEZI</name>
<sequence>MSAATKSSMGPPPLPPPVFHRPAKAAEKTGSSENNLLEITLAKVTFTIPFRLESEKQNIPGARKANVAIYDVGQTRRLKSLVRLDLANDNDLRHFLQDCCPDVRKTEVDFLLFPGFPNNQDKICGMQQLDKCVASGEVKDDVERALLVLWPLQRRFDRLTCTVNGQKTGAFFGTVRTMLERGQPPKGHLQCGEDNERPSLDTPLESPPGTTLAAEPQPQATLTSSSPDAPQQDPARSSERP</sequence>
<dbReference type="AlphaFoldDB" id="A0AAJ0LUP1"/>